<dbReference type="InterPro" id="IPR050553">
    <property type="entry name" value="Thioredoxin_ResA/DsbE_sf"/>
</dbReference>
<dbReference type="Pfam" id="PF08534">
    <property type="entry name" value="Redoxin"/>
    <property type="match status" value="1"/>
</dbReference>
<keyword evidence="6" id="KW-1133">Transmembrane helix</keyword>
<dbReference type="GO" id="GO:0015036">
    <property type="term" value="F:disulfide oxidoreductase activity"/>
    <property type="evidence" value="ECO:0007669"/>
    <property type="project" value="InterPro"/>
</dbReference>
<keyword evidence="6" id="KW-0812">Transmembrane</keyword>
<dbReference type="GO" id="GO:0017004">
    <property type="term" value="P:cytochrome complex assembly"/>
    <property type="evidence" value="ECO:0007669"/>
    <property type="project" value="UniProtKB-KW"/>
</dbReference>
<gene>
    <name evidence="8" type="ORF">DEM25_006475</name>
</gene>
<dbReference type="OrthoDB" id="9799347at2"/>
<dbReference type="CDD" id="cd03010">
    <property type="entry name" value="TlpA_like_DsbE"/>
    <property type="match status" value="1"/>
</dbReference>
<keyword evidence="6" id="KW-0472">Membrane</keyword>
<evidence type="ECO:0000256" key="5">
    <source>
        <dbReference type="ARBA" id="ARBA00023284"/>
    </source>
</evidence>
<dbReference type="InterPro" id="IPR004799">
    <property type="entry name" value="Periplasmic_diS_OxRdtase_DsbE"/>
</dbReference>
<evidence type="ECO:0000256" key="6">
    <source>
        <dbReference type="SAM" id="Phobius"/>
    </source>
</evidence>
<evidence type="ECO:0000256" key="1">
    <source>
        <dbReference type="ARBA" id="ARBA00004196"/>
    </source>
</evidence>
<proteinExistence type="inferred from homology"/>
<dbReference type="PANTHER" id="PTHR42852:SF6">
    <property type="entry name" value="THIOL:DISULFIDE INTERCHANGE PROTEIN DSBE"/>
    <property type="match status" value="1"/>
</dbReference>
<evidence type="ECO:0000259" key="7">
    <source>
        <dbReference type="PROSITE" id="PS51352"/>
    </source>
</evidence>
<dbReference type="PANTHER" id="PTHR42852">
    <property type="entry name" value="THIOL:DISULFIDE INTERCHANGE PROTEIN DSBE"/>
    <property type="match status" value="1"/>
</dbReference>
<organism evidence="8 9">
    <name type="scientific">Oceaniradius stylonematis</name>
    <dbReference type="NCBI Taxonomy" id="2184161"/>
    <lineage>
        <taxon>Bacteria</taxon>
        <taxon>Pseudomonadati</taxon>
        <taxon>Pseudomonadota</taxon>
        <taxon>Alphaproteobacteria</taxon>
        <taxon>Hyphomicrobiales</taxon>
        <taxon>Ahrensiaceae</taxon>
        <taxon>Oceaniradius</taxon>
    </lineage>
</organism>
<dbReference type="PROSITE" id="PS00194">
    <property type="entry name" value="THIOREDOXIN_1"/>
    <property type="match status" value="1"/>
</dbReference>
<dbReference type="NCBIfam" id="TIGR00385">
    <property type="entry name" value="dsbE"/>
    <property type="match status" value="1"/>
</dbReference>
<dbReference type="Gene3D" id="3.40.30.10">
    <property type="entry name" value="Glutaredoxin"/>
    <property type="match status" value="1"/>
</dbReference>
<dbReference type="GO" id="GO:0030288">
    <property type="term" value="C:outer membrane-bounded periplasmic space"/>
    <property type="evidence" value="ECO:0007669"/>
    <property type="project" value="InterPro"/>
</dbReference>
<evidence type="ECO:0000313" key="8">
    <source>
        <dbReference type="EMBL" id="RKF07443.1"/>
    </source>
</evidence>
<evidence type="ECO:0000256" key="2">
    <source>
        <dbReference type="ARBA" id="ARBA00007758"/>
    </source>
</evidence>
<feature type="domain" description="Thioredoxin" evidence="7">
    <location>
        <begin position="48"/>
        <end position="197"/>
    </location>
</feature>
<dbReference type="SUPFAM" id="SSF52833">
    <property type="entry name" value="Thioredoxin-like"/>
    <property type="match status" value="1"/>
</dbReference>
<dbReference type="Proteomes" id="UP000246132">
    <property type="component" value="Unassembled WGS sequence"/>
</dbReference>
<dbReference type="EMBL" id="QFWV02000004">
    <property type="protein sequence ID" value="RKF07443.1"/>
    <property type="molecule type" value="Genomic_DNA"/>
</dbReference>
<dbReference type="InterPro" id="IPR017937">
    <property type="entry name" value="Thioredoxin_CS"/>
</dbReference>
<reference evidence="8 9" key="1">
    <citation type="journal article" date="2018" name="Int. J. Syst. Bacteriol.">
        <title>Oceaniradius stylonemae gen. nov., sp. nov., isolated from a red alga, Stylonema cornu-cervi.</title>
        <authorList>
            <person name="Jeong S."/>
        </authorList>
    </citation>
    <scope>NUCLEOTIDE SEQUENCE [LARGE SCALE GENOMIC DNA]</scope>
    <source>
        <strain evidence="8 9">StC1</strain>
    </source>
</reference>
<name>A0A3A8ANF0_9HYPH</name>
<keyword evidence="9" id="KW-1185">Reference proteome</keyword>
<dbReference type="PROSITE" id="PS51352">
    <property type="entry name" value="THIOREDOXIN_2"/>
    <property type="match status" value="1"/>
</dbReference>
<evidence type="ECO:0000313" key="9">
    <source>
        <dbReference type="Proteomes" id="UP000246132"/>
    </source>
</evidence>
<dbReference type="InterPro" id="IPR036249">
    <property type="entry name" value="Thioredoxin-like_sf"/>
</dbReference>
<sequence>MNSTDAPTRRSGISWPIMIAVIVFFALAGVFAYMLVLPDRVASTVPSALIGRDAPQTPLPAVEGMTTEAGDPMPGFDPAMLEGNISLVNIWGSWCAPCREEHPWLMELANDPRIRLIGFNYKDKPENAIRFLRQLGNPYDAVGADGNGRTAIEWGVYGVPETFIVGPDGVIAYKHVGPISQDIMTRKIVPEIDRLAAD</sequence>
<evidence type="ECO:0000256" key="4">
    <source>
        <dbReference type="ARBA" id="ARBA00023157"/>
    </source>
</evidence>
<protein>
    <submittedName>
        <fullName evidence="8">DsbE family thiol:disulfide interchange protein</fullName>
    </submittedName>
</protein>
<feature type="transmembrane region" description="Helical" evidence="6">
    <location>
        <begin position="12"/>
        <end position="36"/>
    </location>
</feature>
<evidence type="ECO:0000256" key="3">
    <source>
        <dbReference type="ARBA" id="ARBA00022748"/>
    </source>
</evidence>
<dbReference type="InterPro" id="IPR013766">
    <property type="entry name" value="Thioredoxin_domain"/>
</dbReference>
<comment type="caution">
    <text evidence="8">The sequence shown here is derived from an EMBL/GenBank/DDBJ whole genome shotgun (WGS) entry which is preliminary data.</text>
</comment>
<keyword evidence="4" id="KW-1015">Disulfide bond</keyword>
<dbReference type="InterPro" id="IPR013740">
    <property type="entry name" value="Redoxin"/>
</dbReference>
<comment type="similarity">
    <text evidence="2">Belongs to the thioredoxin family. DsbE subfamily.</text>
</comment>
<keyword evidence="5" id="KW-0676">Redox-active center</keyword>
<comment type="subcellular location">
    <subcellularLocation>
        <location evidence="1">Cell envelope</location>
    </subcellularLocation>
</comment>
<dbReference type="RefSeq" id="WP_109769453.1">
    <property type="nucleotide sequence ID" value="NZ_CP159474.1"/>
</dbReference>
<dbReference type="AlphaFoldDB" id="A0A3A8ANF0"/>
<accession>A0A3A8ANF0</accession>
<keyword evidence="3" id="KW-0201">Cytochrome c-type biogenesis</keyword>